<accession>A0AAD5TXD1</accession>
<comment type="caution">
    <text evidence="2">The sequence shown here is derived from an EMBL/GenBank/DDBJ whole genome shotgun (WGS) entry which is preliminary data.</text>
</comment>
<dbReference type="InterPro" id="IPR036322">
    <property type="entry name" value="WD40_repeat_dom_sf"/>
</dbReference>
<reference evidence="2" key="1">
    <citation type="submission" date="2020-05" db="EMBL/GenBank/DDBJ databases">
        <title>Phylogenomic resolution of chytrid fungi.</title>
        <authorList>
            <person name="Stajich J.E."/>
            <person name="Amses K."/>
            <person name="Simmons R."/>
            <person name="Seto K."/>
            <person name="Myers J."/>
            <person name="Bonds A."/>
            <person name="Quandt C.A."/>
            <person name="Barry K."/>
            <person name="Liu P."/>
            <person name="Grigoriev I."/>
            <person name="Longcore J.E."/>
            <person name="James T.Y."/>
        </authorList>
    </citation>
    <scope>NUCLEOTIDE SEQUENCE</scope>
    <source>
        <strain evidence="2">JEL0476</strain>
    </source>
</reference>
<sequence length="581" mass="67349">MITSFEDYLDVGSNNGCKKRIDPKSKTCIDIDKNLGSISAIRYSISYVGLENGTIKQYQLHSIKIECKDRGTNDVSFKMMDNKNKQEFKPETSKNLINTTPKLYYDHINGCVTIWNAVTGGLLNIRYDYKTVIRRYFYYKDYLSGACDDGTIRIWNSNVCKAIIKLSDSPVIEMIMMYDYIYVMCNNGYITEIDNKAAYPLLSNKNHPITRYILKNVMLSRMFDSSSVTFCCKCQNEDNCDLSVYLQDDKGLVSDIIYDNISKFIEDYFHKTIDMNYWVPSDSEAIYCGYSKLTLKTKSVLLTKLDDEFTGKKIFNGVRTIFMYIITVVVIDNKLIFESIYEDEPYKRMLNATEKFTYLFMSIIYDSNSNIGIDIKTDGNDLVFTGHKSYSSTMVEFENIIYTCSFEDTTYNINTRYLDKFGDKLYIRVIVADTKDNYITEIDINTNNVIKNYTHALYATSDKFIVSWERKTGEQIYKIGTIDSLYGLNIVNNNIYSNYNTAAFIEKWNMDFTNKEIIEGVTPNGTYWARRQDDLLIFGSHYNYITIFDTVKGTTKMLNYGLNDIVEQYDINRSSDITSIL</sequence>
<protein>
    <submittedName>
        <fullName evidence="2">Uncharacterized protein</fullName>
    </submittedName>
</protein>
<feature type="active site" description="Nucleophile" evidence="1">
    <location>
        <position position="441"/>
    </location>
</feature>
<dbReference type="PROSITE" id="PS00591">
    <property type="entry name" value="GH10_1"/>
    <property type="match status" value="1"/>
</dbReference>
<dbReference type="InterPro" id="IPR031158">
    <property type="entry name" value="GH10_AS"/>
</dbReference>
<gene>
    <name evidence="2" type="ORF">HK099_007288</name>
</gene>
<dbReference type="EMBL" id="JADGJW010000697">
    <property type="protein sequence ID" value="KAJ3213569.1"/>
    <property type="molecule type" value="Genomic_DNA"/>
</dbReference>
<evidence type="ECO:0000313" key="2">
    <source>
        <dbReference type="EMBL" id="KAJ3213569.1"/>
    </source>
</evidence>
<evidence type="ECO:0000313" key="3">
    <source>
        <dbReference type="Proteomes" id="UP001211065"/>
    </source>
</evidence>
<organism evidence="2 3">
    <name type="scientific">Clydaea vesicula</name>
    <dbReference type="NCBI Taxonomy" id="447962"/>
    <lineage>
        <taxon>Eukaryota</taxon>
        <taxon>Fungi</taxon>
        <taxon>Fungi incertae sedis</taxon>
        <taxon>Chytridiomycota</taxon>
        <taxon>Chytridiomycota incertae sedis</taxon>
        <taxon>Chytridiomycetes</taxon>
        <taxon>Lobulomycetales</taxon>
        <taxon>Lobulomycetaceae</taxon>
        <taxon>Clydaea</taxon>
    </lineage>
</organism>
<keyword evidence="3" id="KW-1185">Reference proteome</keyword>
<dbReference type="Proteomes" id="UP001211065">
    <property type="component" value="Unassembled WGS sequence"/>
</dbReference>
<proteinExistence type="predicted"/>
<dbReference type="SUPFAM" id="SSF50978">
    <property type="entry name" value="WD40 repeat-like"/>
    <property type="match status" value="1"/>
</dbReference>
<evidence type="ECO:0000256" key="1">
    <source>
        <dbReference type="PROSITE-ProRule" id="PRU10061"/>
    </source>
</evidence>
<dbReference type="AlphaFoldDB" id="A0AAD5TXD1"/>
<name>A0AAD5TXD1_9FUNG</name>